<evidence type="ECO:0000313" key="4">
    <source>
        <dbReference type="Proteomes" id="UP000271925"/>
    </source>
</evidence>
<evidence type="ECO:0000313" key="3">
    <source>
        <dbReference type="EMBL" id="RRA99023.1"/>
    </source>
</evidence>
<organism evidence="3 4">
    <name type="scientific">Larkinella rosea</name>
    <dbReference type="NCBI Taxonomy" id="2025312"/>
    <lineage>
        <taxon>Bacteria</taxon>
        <taxon>Pseudomonadati</taxon>
        <taxon>Bacteroidota</taxon>
        <taxon>Cytophagia</taxon>
        <taxon>Cytophagales</taxon>
        <taxon>Spirosomataceae</taxon>
        <taxon>Larkinella</taxon>
    </lineage>
</organism>
<proteinExistence type="predicted"/>
<evidence type="ECO:0000256" key="1">
    <source>
        <dbReference type="SAM" id="MobiDB-lite"/>
    </source>
</evidence>
<keyword evidence="2" id="KW-0812">Transmembrane</keyword>
<sequence length="281" mass="31934">MSQHPIDDLFARQLRDHGVKPQRATWDELQRRMNEKEERKSPFIWWYASAASVAVILLASWWLWSGDETGKPNLETNRIAQQIPKKTAPTNPQSTVRQTEELKPIESTEETVLAFEKTARLKQESKTHVDRQTDIAAPETVQEPAVIEKPATPVLMEEVQKPQTLLAEVPSKEPERTLVVQIAAPEIKSASLMASTETALSEENAENTNDQPRRKRFRLGRVLRQINKLKAGESVEWDEVGVQPGALLARASEKVHEGKEKLADSYENLRYNAFKKNPNNK</sequence>
<keyword evidence="4" id="KW-1185">Reference proteome</keyword>
<dbReference type="RefSeq" id="WP_124878946.1">
    <property type="nucleotide sequence ID" value="NZ_RQJO01000015.1"/>
</dbReference>
<dbReference type="Proteomes" id="UP000271925">
    <property type="component" value="Unassembled WGS sequence"/>
</dbReference>
<reference evidence="3 4" key="1">
    <citation type="submission" date="2018-11" db="EMBL/GenBank/DDBJ databases">
        <authorList>
            <person name="Zhou Z."/>
            <person name="Wang G."/>
        </authorList>
    </citation>
    <scope>NUCLEOTIDE SEQUENCE [LARGE SCALE GENOMIC DNA]</scope>
    <source>
        <strain evidence="3 4">KCTC52004</strain>
    </source>
</reference>
<keyword evidence="2" id="KW-1133">Transmembrane helix</keyword>
<protein>
    <submittedName>
        <fullName evidence="3">Uncharacterized protein</fullName>
    </submittedName>
</protein>
<name>A0A3P1BEK1_9BACT</name>
<comment type="caution">
    <text evidence="3">The sequence shown here is derived from an EMBL/GenBank/DDBJ whole genome shotgun (WGS) entry which is preliminary data.</text>
</comment>
<feature type="region of interest" description="Disordered" evidence="1">
    <location>
        <begin position="194"/>
        <end position="213"/>
    </location>
</feature>
<feature type="compositionally biased region" description="Polar residues" evidence="1">
    <location>
        <begin position="194"/>
        <end position="210"/>
    </location>
</feature>
<accession>A0A3P1BEK1</accession>
<keyword evidence="2" id="KW-0472">Membrane</keyword>
<evidence type="ECO:0000256" key="2">
    <source>
        <dbReference type="SAM" id="Phobius"/>
    </source>
</evidence>
<dbReference type="OrthoDB" id="948161at2"/>
<dbReference type="AlphaFoldDB" id="A0A3P1BEK1"/>
<feature type="transmembrane region" description="Helical" evidence="2">
    <location>
        <begin position="43"/>
        <end position="64"/>
    </location>
</feature>
<gene>
    <name evidence="3" type="ORF">EHT25_29010</name>
</gene>
<dbReference type="EMBL" id="RQJO01000015">
    <property type="protein sequence ID" value="RRA99023.1"/>
    <property type="molecule type" value="Genomic_DNA"/>
</dbReference>